<dbReference type="Proteomes" id="UP000001646">
    <property type="component" value="Unplaced"/>
</dbReference>
<dbReference type="PANTHER" id="PTHR28597">
    <property type="entry name" value="VOLTAGE-DEPENDENT CALCIUM CHANNEL BETA SUBUNIT-ASSOCIATED REGULATORY PROTEIN"/>
    <property type="match status" value="1"/>
</dbReference>
<feature type="compositionally biased region" description="Low complexity" evidence="1">
    <location>
        <begin position="267"/>
        <end position="283"/>
    </location>
</feature>
<feature type="region of interest" description="Disordered" evidence="1">
    <location>
        <begin position="143"/>
        <end position="168"/>
    </location>
</feature>
<sequence length="515" mass="55383">MGHAPTAPILLPGSSGHPLELCREEGEGAVLHFFTRLRRHASLEGASPYFKIKKWKLESSQRASSLDTRGSPKRHQFQRQRAASESMDQEDRDAHQTDIIQYIARTEDVVFRPTAGPLLPAPASPTLSLGRYFSVDKWERAGRGRIEPPKLPPSPPAESPALDQPPAPLYHDIWSLRASLERYAASASASPAADHGTDRESVRSDDGGDGLSSSGGLRSFPSSLVDEAEEEDRPWGKPKQDSVESESGTRKLLQMDSGYASIEPRRSGSASPAPGARPPSLRAPARRDYSIDEKTDALFNGFMRHDPKFDESPLRARHRSRTHLAEGVAGALRQYTITKAFPPPPPPPPRPTCHPSSDILVAVGVSPSCGNEVPSPPVTPSLVPSPGNLSFLSSLQDSAGPLAARSSVSPAAFLSPLLRFQVGCRFAVMPLCYGGASGGDGAAAQSSGSCMRPKCLVLMRPGSRKDSLVPIRETGEDGCLGVQSRTRTRRPHRSDSKRMSVLIPRCLPNSSQAGA</sequence>
<feature type="compositionally biased region" description="Low complexity" evidence="1">
    <location>
        <begin position="211"/>
        <end position="224"/>
    </location>
</feature>
<dbReference type="InParanoid" id="H9GSU2"/>
<dbReference type="PANTHER" id="PTHR28597:SF1">
    <property type="entry name" value="VOLTAGE-DEPENDENT CALCIUM CHANNEL BETA SUBUNIT-ASSOCIATED REGULATORY PROTEIN"/>
    <property type="match status" value="1"/>
</dbReference>
<dbReference type="eggNOG" id="ENOG502QQ2E">
    <property type="taxonomic scope" value="Eukaryota"/>
</dbReference>
<evidence type="ECO:0000313" key="3">
    <source>
        <dbReference type="Proteomes" id="UP000001646"/>
    </source>
</evidence>
<dbReference type="InterPro" id="IPR037658">
    <property type="entry name" value="CBARP"/>
</dbReference>
<reference evidence="2" key="1">
    <citation type="submission" date="2009-12" db="EMBL/GenBank/DDBJ databases">
        <title>The Genome Sequence of Anolis carolinensis (Green Anole Lizard).</title>
        <authorList>
            <consortium name="The Genome Sequencing Platform"/>
            <person name="Di Palma F."/>
            <person name="Alfoldi J."/>
            <person name="Heiman D."/>
            <person name="Young S."/>
            <person name="Grabherr M."/>
            <person name="Johnson J."/>
            <person name="Lander E.S."/>
            <person name="Lindblad-Toh K."/>
        </authorList>
    </citation>
    <scope>NUCLEOTIDE SEQUENCE [LARGE SCALE GENOMIC DNA]</scope>
    <source>
        <strain evidence="2">JBL SC #1</strain>
    </source>
</reference>
<feature type="region of interest" description="Disordered" evidence="1">
    <location>
        <begin position="63"/>
        <end position="93"/>
    </location>
</feature>
<dbReference type="STRING" id="28377.ENSACAP00000019664"/>
<evidence type="ECO:0000313" key="2">
    <source>
        <dbReference type="Ensembl" id="ENSACAP00000019664.2"/>
    </source>
</evidence>
<evidence type="ECO:0000256" key="1">
    <source>
        <dbReference type="SAM" id="MobiDB-lite"/>
    </source>
</evidence>
<reference evidence="2" key="2">
    <citation type="submission" date="2025-08" db="UniProtKB">
        <authorList>
            <consortium name="Ensembl"/>
        </authorList>
    </citation>
    <scope>IDENTIFICATION</scope>
</reference>
<protein>
    <submittedName>
        <fullName evidence="2">Uncharacterized protein</fullName>
    </submittedName>
</protein>
<feature type="compositionally biased region" description="Basic and acidic residues" evidence="1">
    <location>
        <begin position="195"/>
        <end position="206"/>
    </location>
</feature>
<dbReference type="Ensembl" id="ENSACAT00000025649.2">
    <property type="protein sequence ID" value="ENSACAP00000019664.2"/>
    <property type="gene ID" value="ENSACAG00000013968.4"/>
</dbReference>
<organism evidence="2 3">
    <name type="scientific">Anolis carolinensis</name>
    <name type="common">Green anole</name>
    <name type="synonym">American chameleon</name>
    <dbReference type="NCBI Taxonomy" id="28377"/>
    <lineage>
        <taxon>Eukaryota</taxon>
        <taxon>Metazoa</taxon>
        <taxon>Chordata</taxon>
        <taxon>Craniata</taxon>
        <taxon>Vertebrata</taxon>
        <taxon>Euteleostomi</taxon>
        <taxon>Lepidosauria</taxon>
        <taxon>Squamata</taxon>
        <taxon>Bifurcata</taxon>
        <taxon>Unidentata</taxon>
        <taxon>Episquamata</taxon>
        <taxon>Toxicofera</taxon>
        <taxon>Iguania</taxon>
        <taxon>Dactyloidae</taxon>
        <taxon>Anolis</taxon>
    </lineage>
</organism>
<feature type="compositionally biased region" description="Basic and acidic residues" evidence="1">
    <location>
        <begin position="233"/>
        <end position="242"/>
    </location>
</feature>
<dbReference type="AlphaFoldDB" id="H9GSU2"/>
<keyword evidence="3" id="KW-1185">Reference proteome</keyword>
<reference evidence="2" key="3">
    <citation type="submission" date="2025-09" db="UniProtKB">
        <authorList>
            <consortium name="Ensembl"/>
        </authorList>
    </citation>
    <scope>IDENTIFICATION</scope>
</reference>
<dbReference type="HOGENOM" id="CLU_015082_1_1_1"/>
<name>H9GSU2_ANOCA</name>
<dbReference type="Bgee" id="ENSACAG00000013968">
    <property type="expression patterns" value="Expressed in ovary and 3 other cell types or tissues"/>
</dbReference>
<dbReference type="GO" id="GO:0044325">
    <property type="term" value="F:transmembrane transporter binding"/>
    <property type="evidence" value="ECO:0007669"/>
    <property type="project" value="InterPro"/>
</dbReference>
<dbReference type="GeneTree" id="ENSGT01150000288897"/>
<proteinExistence type="predicted"/>
<feature type="region of interest" description="Disordered" evidence="1">
    <location>
        <begin position="188"/>
        <end position="289"/>
    </location>
</feature>
<feature type="compositionally biased region" description="Pro residues" evidence="1">
    <location>
        <begin position="149"/>
        <end position="168"/>
    </location>
</feature>
<accession>H9GSU2</accession>